<protein>
    <recommendedName>
        <fullName evidence="2">S9 family peptidase</fullName>
    </recommendedName>
</protein>
<evidence type="ECO:0000313" key="1">
    <source>
        <dbReference type="EMBL" id="OIQ63822.1"/>
    </source>
</evidence>
<comment type="caution">
    <text evidence="1">The sequence shown here is derived from an EMBL/GenBank/DDBJ whole genome shotgun (WGS) entry which is preliminary data.</text>
</comment>
<reference evidence="1" key="1">
    <citation type="submission" date="2016-10" db="EMBL/GenBank/DDBJ databases">
        <title>Sequence of Gallionella enrichment culture.</title>
        <authorList>
            <person name="Poehlein A."/>
            <person name="Muehling M."/>
            <person name="Daniel R."/>
        </authorList>
    </citation>
    <scope>NUCLEOTIDE SEQUENCE</scope>
</reference>
<dbReference type="AlphaFoldDB" id="A0A1J5NYF4"/>
<dbReference type="EMBL" id="MLJW01008664">
    <property type="protein sequence ID" value="OIQ63822.1"/>
    <property type="molecule type" value="Genomic_DNA"/>
</dbReference>
<sequence>MSWTADGRALFVRPELSVLPVTIARLDPVTGRRTEVDRFLPPDPSGYLQTRTAYATPDGKVFAFTYDRMRSDLYLMDGLR</sequence>
<accession>A0A1J5NYF4</accession>
<proteinExistence type="predicted"/>
<name>A0A1J5NYF4_9ZZZZ</name>
<gene>
    <name evidence="1" type="ORF">GALL_546340</name>
</gene>
<evidence type="ECO:0008006" key="2">
    <source>
        <dbReference type="Google" id="ProtNLM"/>
    </source>
</evidence>
<organism evidence="1">
    <name type="scientific">mine drainage metagenome</name>
    <dbReference type="NCBI Taxonomy" id="410659"/>
    <lineage>
        <taxon>unclassified sequences</taxon>
        <taxon>metagenomes</taxon>
        <taxon>ecological metagenomes</taxon>
    </lineage>
</organism>